<evidence type="ECO:0000256" key="5">
    <source>
        <dbReference type="ARBA" id="ARBA00022833"/>
    </source>
</evidence>
<evidence type="ECO:0000259" key="10">
    <source>
        <dbReference type="SMART" id="SM00829"/>
    </source>
</evidence>
<reference evidence="11 12" key="1">
    <citation type="submission" date="2019-02" db="EMBL/GenBank/DDBJ databases">
        <title>Sequencing the genomes of 1000 actinobacteria strains.</title>
        <authorList>
            <person name="Klenk H.-P."/>
        </authorList>
    </citation>
    <scope>NUCLEOTIDE SEQUENCE [LARGE SCALE GENOMIC DNA]</scope>
    <source>
        <strain evidence="11 12">DSM 44509</strain>
    </source>
</reference>
<gene>
    <name evidence="11" type="ORF">BKA19_3490</name>
</gene>
<dbReference type="OrthoDB" id="334894at2"/>
<name>A0A4Q7YC69_9ACTN</name>
<evidence type="ECO:0000256" key="9">
    <source>
        <dbReference type="RuleBase" id="RU361277"/>
    </source>
</evidence>
<dbReference type="InterPro" id="IPR013154">
    <property type="entry name" value="ADH-like_N"/>
</dbReference>
<proteinExistence type="inferred from homology"/>
<dbReference type="Proteomes" id="UP000292507">
    <property type="component" value="Unassembled WGS sequence"/>
</dbReference>
<organism evidence="11 12">
    <name type="scientific">Blastococcus saxobsidens</name>
    <dbReference type="NCBI Taxonomy" id="138336"/>
    <lineage>
        <taxon>Bacteria</taxon>
        <taxon>Bacillati</taxon>
        <taxon>Actinomycetota</taxon>
        <taxon>Actinomycetes</taxon>
        <taxon>Geodermatophilales</taxon>
        <taxon>Geodermatophilaceae</taxon>
        <taxon>Blastococcus</taxon>
    </lineage>
</organism>
<keyword evidence="6" id="KW-0560">Oxidoreductase</keyword>
<comment type="catalytic activity">
    <reaction evidence="7">
        <text>a secondary alcohol + NAD(+) = a ketone + NADH + H(+)</text>
        <dbReference type="Rhea" id="RHEA:10740"/>
        <dbReference type="ChEBI" id="CHEBI:15378"/>
        <dbReference type="ChEBI" id="CHEBI:17087"/>
        <dbReference type="ChEBI" id="CHEBI:35681"/>
        <dbReference type="ChEBI" id="CHEBI:57540"/>
        <dbReference type="ChEBI" id="CHEBI:57945"/>
        <dbReference type="EC" id="1.1.1.1"/>
    </reaction>
</comment>
<dbReference type="EMBL" id="SHKV01000001">
    <property type="protein sequence ID" value="RZU33755.1"/>
    <property type="molecule type" value="Genomic_DNA"/>
</dbReference>
<keyword evidence="5 9" id="KW-0862">Zinc</keyword>
<dbReference type="GO" id="GO:0008270">
    <property type="term" value="F:zinc ion binding"/>
    <property type="evidence" value="ECO:0007669"/>
    <property type="project" value="InterPro"/>
</dbReference>
<dbReference type="RefSeq" id="WP_104529490.1">
    <property type="nucleotide sequence ID" value="NZ_POQT01000028.1"/>
</dbReference>
<comment type="catalytic activity">
    <reaction evidence="8">
        <text>a primary alcohol + NAD(+) = an aldehyde + NADH + H(+)</text>
        <dbReference type="Rhea" id="RHEA:10736"/>
        <dbReference type="ChEBI" id="CHEBI:15378"/>
        <dbReference type="ChEBI" id="CHEBI:15734"/>
        <dbReference type="ChEBI" id="CHEBI:17478"/>
        <dbReference type="ChEBI" id="CHEBI:57540"/>
        <dbReference type="ChEBI" id="CHEBI:57945"/>
        <dbReference type="EC" id="1.1.1.1"/>
    </reaction>
</comment>
<dbReference type="Pfam" id="PF00107">
    <property type="entry name" value="ADH_zinc_N"/>
    <property type="match status" value="1"/>
</dbReference>
<dbReference type="GO" id="GO:0005737">
    <property type="term" value="C:cytoplasm"/>
    <property type="evidence" value="ECO:0007669"/>
    <property type="project" value="TreeGrafter"/>
</dbReference>
<evidence type="ECO:0000313" key="11">
    <source>
        <dbReference type="EMBL" id="RZU33755.1"/>
    </source>
</evidence>
<dbReference type="PANTHER" id="PTHR42940">
    <property type="entry name" value="ALCOHOL DEHYDROGENASE 1-RELATED"/>
    <property type="match status" value="1"/>
</dbReference>
<protein>
    <recommendedName>
        <fullName evidence="3">alcohol dehydrogenase</fullName>
        <ecNumber evidence="3">1.1.1.1</ecNumber>
    </recommendedName>
</protein>
<sequence>MRAIRFHEQGRPLVVEEIDAPRPGPGDVLIDVVAAGVCGTELHFLEGLLTPATTPITLGHEVAGVVAEVGAEVAGVAPGDRVAVHYLHACHRCRSCRAGDDHLCDAPLGFLAFVTDGGFADRIVVPASAVVPVPEGLDLSVAATLCCSATTALHAVDVAEVQPGSSAVVYGTGGVGLAMVQVLREAGARPIAVARNPERLALARELGAAATVDATGGDVAAAIREATDGAGADVVFELVGTRETGAAALASLGKRGTLVYVGYSFDTVEITPLALVVPEQRIVTSVGNRRSELVAALDLAARGRLRTTVREYPLEQAGTALEDLRAGRVVGRAVLVP</sequence>
<dbReference type="Gene3D" id="3.90.180.10">
    <property type="entry name" value="Medium-chain alcohol dehydrogenases, catalytic domain"/>
    <property type="match status" value="1"/>
</dbReference>
<dbReference type="PANTHER" id="PTHR42940:SF8">
    <property type="entry name" value="VACUOLAR PROTEIN SORTING-ASSOCIATED PROTEIN 11"/>
    <property type="match status" value="1"/>
</dbReference>
<evidence type="ECO:0000256" key="1">
    <source>
        <dbReference type="ARBA" id="ARBA00001947"/>
    </source>
</evidence>
<evidence type="ECO:0000256" key="8">
    <source>
        <dbReference type="ARBA" id="ARBA00049243"/>
    </source>
</evidence>
<dbReference type="InterPro" id="IPR013149">
    <property type="entry name" value="ADH-like_C"/>
</dbReference>
<comment type="caution">
    <text evidence="11">The sequence shown here is derived from an EMBL/GenBank/DDBJ whole genome shotgun (WGS) entry which is preliminary data.</text>
</comment>
<dbReference type="SMART" id="SM00829">
    <property type="entry name" value="PKS_ER"/>
    <property type="match status" value="1"/>
</dbReference>
<evidence type="ECO:0000256" key="3">
    <source>
        <dbReference type="ARBA" id="ARBA00013190"/>
    </source>
</evidence>
<comment type="cofactor">
    <cofactor evidence="1 9">
        <name>Zn(2+)</name>
        <dbReference type="ChEBI" id="CHEBI:29105"/>
    </cofactor>
</comment>
<evidence type="ECO:0000256" key="4">
    <source>
        <dbReference type="ARBA" id="ARBA00022723"/>
    </source>
</evidence>
<evidence type="ECO:0000256" key="7">
    <source>
        <dbReference type="ARBA" id="ARBA00049164"/>
    </source>
</evidence>
<keyword evidence="12" id="KW-1185">Reference proteome</keyword>
<evidence type="ECO:0000313" key="12">
    <source>
        <dbReference type="Proteomes" id="UP000292507"/>
    </source>
</evidence>
<dbReference type="PROSITE" id="PS00059">
    <property type="entry name" value="ADH_ZINC"/>
    <property type="match status" value="1"/>
</dbReference>
<feature type="domain" description="Enoyl reductase (ER)" evidence="10">
    <location>
        <begin position="10"/>
        <end position="335"/>
    </location>
</feature>
<dbReference type="SUPFAM" id="SSF50129">
    <property type="entry name" value="GroES-like"/>
    <property type="match status" value="1"/>
</dbReference>
<dbReference type="InterPro" id="IPR036291">
    <property type="entry name" value="NAD(P)-bd_dom_sf"/>
</dbReference>
<dbReference type="GO" id="GO:0004022">
    <property type="term" value="F:alcohol dehydrogenase (NAD+) activity"/>
    <property type="evidence" value="ECO:0007669"/>
    <property type="project" value="UniProtKB-EC"/>
</dbReference>
<evidence type="ECO:0000256" key="2">
    <source>
        <dbReference type="ARBA" id="ARBA00008072"/>
    </source>
</evidence>
<accession>A0A4Q7YC69</accession>
<comment type="similarity">
    <text evidence="2 9">Belongs to the zinc-containing alcohol dehydrogenase family.</text>
</comment>
<dbReference type="Pfam" id="PF08240">
    <property type="entry name" value="ADH_N"/>
    <property type="match status" value="1"/>
</dbReference>
<dbReference type="SUPFAM" id="SSF51735">
    <property type="entry name" value="NAD(P)-binding Rossmann-fold domains"/>
    <property type="match status" value="1"/>
</dbReference>
<dbReference type="InterPro" id="IPR002328">
    <property type="entry name" value="ADH_Zn_CS"/>
</dbReference>
<keyword evidence="4 9" id="KW-0479">Metal-binding</keyword>
<dbReference type="InterPro" id="IPR011032">
    <property type="entry name" value="GroES-like_sf"/>
</dbReference>
<evidence type="ECO:0000256" key="6">
    <source>
        <dbReference type="ARBA" id="ARBA00023002"/>
    </source>
</evidence>
<dbReference type="EC" id="1.1.1.1" evidence="3"/>
<dbReference type="AlphaFoldDB" id="A0A4Q7YC69"/>
<dbReference type="InterPro" id="IPR020843">
    <property type="entry name" value="ER"/>
</dbReference>